<evidence type="ECO:0000313" key="1">
    <source>
        <dbReference type="EMBL" id="MBW8639026.1"/>
    </source>
</evidence>
<dbReference type="RefSeq" id="WP_220229741.1">
    <property type="nucleotide sequence ID" value="NZ_JAICBX010000003.1"/>
</dbReference>
<dbReference type="Proteomes" id="UP001196509">
    <property type="component" value="Unassembled WGS sequence"/>
</dbReference>
<accession>A0AAE2ZMP0</accession>
<sequence length="178" mass="20128">MNARSIEPDLRDDCSRCADLCCVALAFDKSDMFAIDKPSGVPCEHLDPSQGCAIHDQREQRGFRGCMQYSCLGAGQRVTQDIFKGRSWKDDRSLLKPMMEAFRGMRLVHDLVLLINEAAKLPLQPRERREHRRLAAELRPASGWTQASLDAFERGATPSDIRRFLRSLQSTAHGQARN</sequence>
<evidence type="ECO:0000313" key="2">
    <source>
        <dbReference type="Proteomes" id="UP001196509"/>
    </source>
</evidence>
<organism evidence="1 2">
    <name type="scientific">Flavimaribacter sediminis</name>
    <dbReference type="NCBI Taxonomy" id="2865987"/>
    <lineage>
        <taxon>Bacteria</taxon>
        <taxon>Pseudomonadati</taxon>
        <taxon>Pseudomonadota</taxon>
        <taxon>Alphaproteobacteria</taxon>
        <taxon>Hyphomicrobiales</taxon>
        <taxon>Rhizobiaceae</taxon>
        <taxon>Flavimaribacter</taxon>
    </lineage>
</organism>
<dbReference type="EMBL" id="JAICBX010000003">
    <property type="protein sequence ID" value="MBW8639026.1"/>
    <property type="molecule type" value="Genomic_DNA"/>
</dbReference>
<keyword evidence="2" id="KW-1185">Reference proteome</keyword>
<dbReference type="AlphaFoldDB" id="A0AAE2ZMP0"/>
<comment type="caution">
    <text evidence="1">The sequence shown here is derived from an EMBL/GenBank/DDBJ whole genome shotgun (WGS) entry which is preliminary data.</text>
</comment>
<reference evidence="1" key="1">
    <citation type="submission" date="2021-08" db="EMBL/GenBank/DDBJ databases">
        <title>Hoeflea bacterium WL0058 sp. nov., isolated from the sediment.</title>
        <authorList>
            <person name="Wang L."/>
            <person name="Zhang D."/>
        </authorList>
    </citation>
    <scope>NUCLEOTIDE SEQUENCE</scope>
    <source>
        <strain evidence="1">WL0058</strain>
    </source>
</reference>
<protein>
    <recommendedName>
        <fullName evidence="3">Pentapeptide repeat-containing protein</fullName>
    </recommendedName>
</protein>
<proteinExistence type="predicted"/>
<name>A0AAE2ZMP0_9HYPH</name>
<evidence type="ECO:0008006" key="3">
    <source>
        <dbReference type="Google" id="ProtNLM"/>
    </source>
</evidence>
<gene>
    <name evidence="1" type="ORF">K1W69_17655</name>
</gene>